<dbReference type="EMBL" id="UYJE01001107">
    <property type="protein sequence ID" value="VDH99195.1"/>
    <property type="molecule type" value="Genomic_DNA"/>
</dbReference>
<protein>
    <submittedName>
        <fullName evidence="2">Uncharacterized protein</fullName>
    </submittedName>
</protein>
<reference evidence="2" key="1">
    <citation type="submission" date="2018-11" db="EMBL/GenBank/DDBJ databases">
        <authorList>
            <person name="Alioto T."/>
            <person name="Alioto T."/>
        </authorList>
    </citation>
    <scope>NUCLEOTIDE SEQUENCE</scope>
</reference>
<feature type="region of interest" description="Disordered" evidence="1">
    <location>
        <begin position="875"/>
        <end position="911"/>
    </location>
</feature>
<feature type="compositionally biased region" description="Basic and acidic residues" evidence="1">
    <location>
        <begin position="9"/>
        <end position="37"/>
    </location>
</feature>
<feature type="compositionally biased region" description="Low complexity" evidence="1">
    <location>
        <begin position="701"/>
        <end position="714"/>
    </location>
</feature>
<organism evidence="2 3">
    <name type="scientific">Mytilus galloprovincialis</name>
    <name type="common">Mediterranean mussel</name>
    <dbReference type="NCBI Taxonomy" id="29158"/>
    <lineage>
        <taxon>Eukaryota</taxon>
        <taxon>Metazoa</taxon>
        <taxon>Spiralia</taxon>
        <taxon>Lophotrochozoa</taxon>
        <taxon>Mollusca</taxon>
        <taxon>Bivalvia</taxon>
        <taxon>Autobranchia</taxon>
        <taxon>Pteriomorphia</taxon>
        <taxon>Mytilida</taxon>
        <taxon>Mytiloidea</taxon>
        <taxon>Mytilidae</taxon>
        <taxon>Mytilinae</taxon>
        <taxon>Mytilus</taxon>
    </lineage>
</organism>
<proteinExistence type="predicted"/>
<evidence type="ECO:0000256" key="1">
    <source>
        <dbReference type="SAM" id="MobiDB-lite"/>
    </source>
</evidence>
<evidence type="ECO:0000313" key="3">
    <source>
        <dbReference type="Proteomes" id="UP000596742"/>
    </source>
</evidence>
<feature type="region of interest" description="Disordered" evidence="1">
    <location>
        <begin position="325"/>
        <end position="365"/>
    </location>
</feature>
<gene>
    <name evidence="2" type="ORF">MGAL_10B046057</name>
</gene>
<dbReference type="Proteomes" id="UP000596742">
    <property type="component" value="Unassembled WGS sequence"/>
</dbReference>
<feature type="compositionally biased region" description="Polar residues" evidence="1">
    <location>
        <begin position="875"/>
        <end position="890"/>
    </location>
</feature>
<accession>A0A8B6C303</accession>
<feature type="region of interest" description="Disordered" evidence="1">
    <location>
        <begin position="114"/>
        <end position="140"/>
    </location>
</feature>
<keyword evidence="3" id="KW-1185">Reference proteome</keyword>
<feature type="compositionally biased region" description="Polar residues" evidence="1">
    <location>
        <begin position="329"/>
        <end position="365"/>
    </location>
</feature>
<feature type="region of interest" description="Disordered" evidence="1">
    <location>
        <begin position="542"/>
        <end position="566"/>
    </location>
</feature>
<feature type="compositionally biased region" description="Basic and acidic residues" evidence="1">
    <location>
        <begin position="114"/>
        <end position="135"/>
    </location>
</feature>
<name>A0A8B6C303_MYTGA</name>
<feature type="region of interest" description="Disordered" evidence="1">
    <location>
        <begin position="819"/>
        <end position="842"/>
    </location>
</feature>
<feature type="region of interest" description="Disordered" evidence="1">
    <location>
        <begin position="677"/>
        <end position="717"/>
    </location>
</feature>
<dbReference type="OrthoDB" id="6095735at2759"/>
<comment type="caution">
    <text evidence="2">The sequence shown here is derived from an EMBL/GenBank/DDBJ whole genome shotgun (WGS) entry which is preliminary data.</text>
</comment>
<sequence length="1512" mass="171548">MFINQTKNRSHEHLSASDRLHENDNGYHEKHETHQEQDQNIQPLMDFTDTDKIFNNNNESTGQVNITIRNNKYLTSDFDIKRDSKKSGLIKYPWINRTDKSEIELNMESCSKRTIADPRRRSTSDIKDFPGRERSSSVTSQSDYFQTLYKKYPQAFHYRSSDAKGHRQTRRIFNSGLRVHFEDDSSSVIDTGSVCSERPVSKWDREIQNMLGSRIEVDRDCLTSPTPSMMSDSSTRNRLTATSDTLKRLLQHRKYHSAKLASDIENKLKRSSISSDISEKNQDPLGALAKELEYREQMLQSMNRKYNQEHYKNEGHYINKSSHWRVHSPDSTPDSAIDVDTSSVKSSGSVDKQINTQSKTQDMQSYGQNRGYVEADNIHRKQGKILVRKGVVHKDSDVDSGIVPTSVSDDIQLDPPSYNSTMYSRSDAYDLPVGHTQNLYKPGQRSRPSPIKADHSLTLNLNYSDPTDEEDSIAQEIITAKMSTDLHMLPQKIRPNSKVHFEDEIDDTDPRLGIPAMTGEEKTIAERYRRRKSPMPFVVHRTCVSSRDERPKTNSQNRQSRSDNRVSILCSPRDSTNFNHFYVAGNGNLKKADSQEVLYSQKLEKLKPKEKYSAYYSSQPNLSMTKKYLPTNEQHLKEQSNGYTHSVTNYQTKQKSEMVDEHEQVFQKQANGVLFQETKPLSKSQPNLAPVKKSSNKGRLSLSRASSSNSDQSSHTLVSSQLALNVAEQNMNEMTRTNHSVPFSAKNTKKKLHFRKYFKTKRGKYNPSLEENCYPAELGHGISMPDLTGDMPKENVQYSKLSKHHRSLQNIYFRSKDLESGSDEEDVQQNPSQSVRPKHKSKGSAIYYNDTCDNVTDGDSGVDDKLPKFLTNGGFRNSYSSDSSDQNIVKQHSKLKHQPKRTESDSSSCLSASGEIFQKDLRRKPKLTPYESSVVHLDKQGINVNELIDSDSDSFSAKRVVIDKVQAKKNVHTMPNTGAIHEQEIEMNLAHERKYKKKGDIHETPAKLSNPKLTVPHYQKPKVIPTSQQYHLDNDAISSHVQQNVCEKIVPDHQNVCARRSVSSSVSSMSSQEQVQHYNEKDLEITNDHGKGSNSDRTYVIQRKSLVEEVQPPRESGAACNEIKAEEMPAHIYAEVNLKSKIEGENNQEGRQLHSKLSASTPDIAANFDKCVDIDIEENQPIPDKRWNRESNLLKSKELSSSRQSLSDKMGGIKKSAKSKFKAIRKAVSMDKGIDDIGNEGQTKVKDKKKSKEKKGLFGFFSKKKSKQKAEKAIEFSEPSPDAESAAASGQNFELNSCNSIDSVQEGQTGSRLSHINADGTQVIEIHKPQNKAINFFISRGNAQFKHVPKPVLAMIIGLNRMICPHTSQWSLRSRSLCNESKPEYLCLFDDNEKVFKEFCQYNSETQRPGYEFVIRGELDDKECNGDRFQPFKLTTYGNSQCMFQKSNCSGEGQLMYNIGNTTSDRLCRCDYTNSYSFVKKSRDGCVCDPSKEDCSCYKKTCAGNLVLSPGI</sequence>
<evidence type="ECO:0000313" key="2">
    <source>
        <dbReference type="EMBL" id="VDH99195.1"/>
    </source>
</evidence>
<feature type="region of interest" description="Disordered" evidence="1">
    <location>
        <begin position="1"/>
        <end position="41"/>
    </location>
</feature>